<proteinExistence type="predicted"/>
<protein>
    <submittedName>
        <fullName evidence="2">Uncharacterized protein</fullName>
    </submittedName>
</protein>
<evidence type="ECO:0000313" key="2">
    <source>
        <dbReference type="EMBL" id="KAG5591712.1"/>
    </source>
</evidence>
<evidence type="ECO:0000313" key="3">
    <source>
        <dbReference type="Proteomes" id="UP000824120"/>
    </source>
</evidence>
<accession>A0A9J5XWW7</accession>
<name>A0A9J5XWW7_SOLCO</name>
<gene>
    <name evidence="2" type="ORF">H5410_042226</name>
</gene>
<organism evidence="2 3">
    <name type="scientific">Solanum commersonii</name>
    <name type="common">Commerson's wild potato</name>
    <name type="synonym">Commerson's nightshade</name>
    <dbReference type="NCBI Taxonomy" id="4109"/>
    <lineage>
        <taxon>Eukaryota</taxon>
        <taxon>Viridiplantae</taxon>
        <taxon>Streptophyta</taxon>
        <taxon>Embryophyta</taxon>
        <taxon>Tracheophyta</taxon>
        <taxon>Spermatophyta</taxon>
        <taxon>Magnoliopsida</taxon>
        <taxon>eudicotyledons</taxon>
        <taxon>Gunneridae</taxon>
        <taxon>Pentapetalae</taxon>
        <taxon>asterids</taxon>
        <taxon>lamiids</taxon>
        <taxon>Solanales</taxon>
        <taxon>Solanaceae</taxon>
        <taxon>Solanoideae</taxon>
        <taxon>Solaneae</taxon>
        <taxon>Solanum</taxon>
    </lineage>
</organism>
<evidence type="ECO:0000256" key="1">
    <source>
        <dbReference type="SAM" id="MobiDB-lite"/>
    </source>
</evidence>
<comment type="caution">
    <text evidence="2">The sequence shown here is derived from an EMBL/GenBank/DDBJ whole genome shotgun (WGS) entry which is preliminary data.</text>
</comment>
<dbReference type="EMBL" id="JACXVP010000008">
    <property type="protein sequence ID" value="KAG5591712.1"/>
    <property type="molecule type" value="Genomic_DNA"/>
</dbReference>
<keyword evidence="3" id="KW-1185">Reference proteome</keyword>
<reference evidence="2 3" key="1">
    <citation type="submission" date="2020-09" db="EMBL/GenBank/DDBJ databases">
        <title>De no assembly of potato wild relative species, Solanum commersonii.</title>
        <authorList>
            <person name="Cho K."/>
        </authorList>
    </citation>
    <scope>NUCLEOTIDE SEQUENCE [LARGE SCALE GENOMIC DNA]</scope>
    <source>
        <strain evidence="2">LZ3.2</strain>
        <tissue evidence="2">Leaf</tissue>
    </source>
</reference>
<dbReference type="Proteomes" id="UP000824120">
    <property type="component" value="Chromosome 8"/>
</dbReference>
<sequence length="93" mass="10468">MEHVGPDGKIAQFSRSNDPRVGKPPYFANFRTSVKTLVMEPVGPNRQTGPFSMSNEPRAGKPLFCQFTCTMVLGFLVIHNSCLFFDEIFMDVH</sequence>
<dbReference type="AlphaFoldDB" id="A0A9J5XWW7"/>
<feature type="region of interest" description="Disordered" evidence="1">
    <location>
        <begin position="1"/>
        <end position="24"/>
    </location>
</feature>